<keyword evidence="3" id="KW-0328">Glycosyltransferase</keyword>
<comment type="caution">
    <text evidence="11">The sequence shown here is derived from an EMBL/GenBank/DDBJ whole genome shotgun (WGS) entry which is preliminary data.</text>
</comment>
<protein>
    <recommendedName>
        <fullName evidence="9">Glycosyltransferase 2-like domain-containing protein</fullName>
    </recommendedName>
</protein>
<evidence type="ECO:0000256" key="3">
    <source>
        <dbReference type="ARBA" id="ARBA00022676"/>
    </source>
</evidence>
<dbReference type="GO" id="GO:0009103">
    <property type="term" value="P:lipopolysaccharide biosynthetic process"/>
    <property type="evidence" value="ECO:0007669"/>
    <property type="project" value="UniProtKB-KW"/>
</dbReference>
<dbReference type="PANTHER" id="PTHR48090">
    <property type="entry name" value="UNDECAPRENYL-PHOSPHATE 4-DEOXY-4-FORMAMIDO-L-ARABINOSE TRANSFERASE-RELATED"/>
    <property type="match status" value="1"/>
</dbReference>
<dbReference type="PANTHER" id="PTHR48090:SF3">
    <property type="entry name" value="UNDECAPRENYL-PHOSPHATE 4-DEOXY-4-FORMAMIDO-L-ARABINOSE TRANSFERASE"/>
    <property type="match status" value="1"/>
</dbReference>
<dbReference type="GO" id="GO:0099621">
    <property type="term" value="F:undecaprenyl-phosphate 4-deoxy-4-formamido-L-arabinose transferase activity"/>
    <property type="evidence" value="ECO:0007669"/>
    <property type="project" value="TreeGrafter"/>
</dbReference>
<comment type="similarity">
    <text evidence="1">Belongs to the glycosyltransferase 2 family.</text>
</comment>
<evidence type="ECO:0000256" key="2">
    <source>
        <dbReference type="ARBA" id="ARBA00022475"/>
    </source>
</evidence>
<gene>
    <name evidence="10" type="ORF">HKBW3S43_00240</name>
    <name evidence="11" type="ORF">HKBW3S44_00823</name>
</gene>
<keyword evidence="6" id="KW-0448">Lipopolysaccharide biosynthesis</keyword>
<evidence type="ECO:0000256" key="7">
    <source>
        <dbReference type="ARBA" id="ARBA00022989"/>
    </source>
</evidence>
<organism evidence="11 12">
    <name type="scientific">Candidatus Hakubella thermalkaliphila</name>
    <dbReference type="NCBI Taxonomy" id="2754717"/>
    <lineage>
        <taxon>Bacteria</taxon>
        <taxon>Bacillati</taxon>
        <taxon>Actinomycetota</taxon>
        <taxon>Actinomycetota incertae sedis</taxon>
        <taxon>Candidatus Hakubellales</taxon>
        <taxon>Candidatus Hakubellaceae</taxon>
        <taxon>Candidatus Hakubella</taxon>
    </lineage>
</organism>
<sequence length="225" mass="26549">MVVTAISVLDRVARDYEIILVDDGSQAQTRGILEKINLFSDRVRVVYHERNQGYGRAIRTGIQESKYQYIFYTDADAQYDARELELLLPSMTEGVDIVNGYKIRRSDPLYRVIIGKLYHHITRLMFRFPIRDIDCDFRLMRKSIFDQVELESNSGVICVEMITKIHRAGFRFAEVGVHHYFRTSGKSQFFTFRRVFRVGIDLLKLWWKLVIRREESRRGRAGELL</sequence>
<keyword evidence="8" id="KW-0472">Membrane</keyword>
<evidence type="ECO:0000313" key="11">
    <source>
        <dbReference type="EMBL" id="GFP37143.1"/>
    </source>
</evidence>
<dbReference type="CDD" id="cd04179">
    <property type="entry name" value="DPM_DPG-synthase_like"/>
    <property type="match status" value="1"/>
</dbReference>
<dbReference type="InterPro" id="IPR001173">
    <property type="entry name" value="Glyco_trans_2-like"/>
</dbReference>
<accession>A0A6V8PY92</accession>
<dbReference type="AlphaFoldDB" id="A0A6V8PY92"/>
<keyword evidence="4" id="KW-0808">Transferase</keyword>
<dbReference type="SUPFAM" id="SSF53448">
    <property type="entry name" value="Nucleotide-diphospho-sugar transferases"/>
    <property type="match status" value="1"/>
</dbReference>
<evidence type="ECO:0000256" key="8">
    <source>
        <dbReference type="ARBA" id="ARBA00023136"/>
    </source>
</evidence>
<dbReference type="Pfam" id="PF00535">
    <property type="entry name" value="Glycos_transf_2"/>
    <property type="match status" value="1"/>
</dbReference>
<evidence type="ECO:0000256" key="6">
    <source>
        <dbReference type="ARBA" id="ARBA00022985"/>
    </source>
</evidence>
<dbReference type="InterPro" id="IPR050256">
    <property type="entry name" value="Glycosyltransferase_2"/>
</dbReference>
<evidence type="ECO:0000259" key="9">
    <source>
        <dbReference type="Pfam" id="PF00535"/>
    </source>
</evidence>
<proteinExistence type="inferred from homology"/>
<dbReference type="Proteomes" id="UP000576480">
    <property type="component" value="Unassembled WGS sequence"/>
</dbReference>
<dbReference type="InterPro" id="IPR029044">
    <property type="entry name" value="Nucleotide-diphossugar_trans"/>
</dbReference>
<name>A0A6V8PY92_9ACTN</name>
<evidence type="ECO:0000313" key="10">
    <source>
        <dbReference type="EMBL" id="GFP34447.1"/>
    </source>
</evidence>
<evidence type="ECO:0000256" key="4">
    <source>
        <dbReference type="ARBA" id="ARBA00022679"/>
    </source>
</evidence>
<keyword evidence="7" id="KW-1133">Transmembrane helix</keyword>
<evidence type="ECO:0000313" key="12">
    <source>
        <dbReference type="Proteomes" id="UP000561271"/>
    </source>
</evidence>
<dbReference type="EMBL" id="BLSB01000006">
    <property type="protein sequence ID" value="GFP34447.1"/>
    <property type="molecule type" value="Genomic_DNA"/>
</dbReference>
<dbReference type="Gene3D" id="3.90.550.10">
    <property type="entry name" value="Spore Coat Polysaccharide Biosynthesis Protein SpsA, Chain A"/>
    <property type="match status" value="1"/>
</dbReference>
<evidence type="ECO:0000256" key="1">
    <source>
        <dbReference type="ARBA" id="ARBA00006739"/>
    </source>
</evidence>
<keyword evidence="5" id="KW-0812">Transmembrane</keyword>
<reference evidence="12 13" key="1">
    <citation type="journal article" date="2020" name="Front. Microbiol.">
        <title>Single-cell genomics of novel Actinobacteria with the Wood-Ljungdahl pathway discovered in a serpentinizing system.</title>
        <authorList>
            <person name="Merino N."/>
            <person name="Kawai M."/>
            <person name="Boyd E.S."/>
            <person name="Colman D.R."/>
            <person name="McGlynn S.E."/>
            <person name="Nealson K.H."/>
            <person name="Kurokawa K."/>
            <person name="Hongoh Y."/>
        </authorList>
    </citation>
    <scope>NUCLEOTIDE SEQUENCE [LARGE SCALE GENOMIC DNA]</scope>
    <source>
        <strain evidence="10 13">S43</strain>
        <strain evidence="11 12">S44</strain>
    </source>
</reference>
<dbReference type="GO" id="GO:0005886">
    <property type="term" value="C:plasma membrane"/>
    <property type="evidence" value="ECO:0007669"/>
    <property type="project" value="TreeGrafter"/>
</dbReference>
<evidence type="ECO:0000256" key="5">
    <source>
        <dbReference type="ARBA" id="ARBA00022692"/>
    </source>
</evidence>
<dbReference type="Proteomes" id="UP000561271">
    <property type="component" value="Unassembled WGS sequence"/>
</dbReference>
<keyword evidence="2" id="KW-1003">Cell membrane</keyword>
<evidence type="ECO:0000313" key="13">
    <source>
        <dbReference type="Proteomes" id="UP000576480"/>
    </source>
</evidence>
<feature type="domain" description="Glycosyltransferase 2-like" evidence="9">
    <location>
        <begin position="7"/>
        <end position="147"/>
    </location>
</feature>
<dbReference type="EMBL" id="BLSC01000053">
    <property type="protein sequence ID" value="GFP37143.1"/>
    <property type="molecule type" value="Genomic_DNA"/>
</dbReference>